<dbReference type="PANTHER" id="PTHR31302:SF0">
    <property type="entry name" value="TRANSMEMBRANE PROTEIN WITH METALLOPHOSPHOESTERASE DOMAIN"/>
    <property type="match status" value="1"/>
</dbReference>
<keyword evidence="1" id="KW-0472">Membrane</keyword>
<evidence type="ECO:0000259" key="2">
    <source>
        <dbReference type="Pfam" id="PF00149"/>
    </source>
</evidence>
<dbReference type="GO" id="GO:0016787">
    <property type="term" value="F:hydrolase activity"/>
    <property type="evidence" value="ECO:0007669"/>
    <property type="project" value="InterPro"/>
</dbReference>
<proteinExistence type="predicted"/>
<feature type="transmembrane region" description="Helical" evidence="1">
    <location>
        <begin position="107"/>
        <end position="127"/>
    </location>
</feature>
<dbReference type="PANTHER" id="PTHR31302">
    <property type="entry name" value="TRANSMEMBRANE PROTEIN WITH METALLOPHOSPHOESTERASE DOMAIN-RELATED"/>
    <property type="match status" value="1"/>
</dbReference>
<reference evidence="3 4" key="1">
    <citation type="submission" date="2010-03" db="EMBL/GenBank/DDBJ databases">
        <authorList>
            <consortium name="The Broad Institute Genome Sequencing Platform"/>
            <person name="Ward D."/>
            <person name="Earl A."/>
            <person name="Feldgarden M."/>
            <person name="Gevers D."/>
            <person name="Young S."/>
            <person name="Zeng Q."/>
            <person name="Koehrsen M."/>
            <person name="Alvarado L."/>
            <person name="Berlin A.M."/>
            <person name="Borenstein D."/>
            <person name="Chapman S.B."/>
            <person name="Chen Z."/>
            <person name="Engels R."/>
            <person name="Freedman E."/>
            <person name="Gellesch M."/>
            <person name="Goldberg J."/>
            <person name="Griggs A."/>
            <person name="Gujja S."/>
            <person name="Heilman E.R."/>
            <person name="Heiman D.I."/>
            <person name="Hepburn T.A."/>
            <person name="Howarth C."/>
            <person name="Jen D."/>
            <person name="Larson L."/>
            <person name="Mehta T."/>
            <person name="Park D."/>
            <person name="Pearson M."/>
            <person name="Richards J."/>
            <person name="Roberts A."/>
            <person name="Saif S."/>
            <person name="Shea T.D."/>
            <person name="Shenoy N."/>
            <person name="Sisk P."/>
            <person name="Stolte C."/>
            <person name="Sykes S.N."/>
            <person name="Walk T."/>
            <person name="White J."/>
            <person name="Yandava C."/>
            <person name="Izard J."/>
            <person name="Baranova O.V."/>
            <person name="Blanton J.M."/>
            <person name="Tanner A.C."/>
            <person name="Dewhirst F."/>
            <person name="Haas B."/>
            <person name="Nusbaum C."/>
            <person name="Birren B."/>
        </authorList>
    </citation>
    <scope>NUCLEOTIDE SEQUENCE [LARGE SCALE GENOMIC DNA]</scope>
    <source>
        <strain evidence="3 4">ATCC 29453</strain>
    </source>
</reference>
<feature type="transmembrane region" description="Helical" evidence="1">
    <location>
        <begin position="39"/>
        <end position="60"/>
    </location>
</feature>
<keyword evidence="1" id="KW-0812">Transmembrane</keyword>
<evidence type="ECO:0000313" key="4">
    <source>
        <dbReference type="Proteomes" id="UP000017813"/>
    </source>
</evidence>
<evidence type="ECO:0000256" key="1">
    <source>
        <dbReference type="SAM" id="Phobius"/>
    </source>
</evidence>
<dbReference type="EMBL" id="ADCY02000044">
    <property type="protein sequence ID" value="EFG30538.1"/>
    <property type="molecule type" value="Genomic_DNA"/>
</dbReference>
<feature type="domain" description="Calcineurin-like phosphoesterase" evidence="2">
    <location>
        <begin position="147"/>
        <end position="308"/>
    </location>
</feature>
<accession>V9H801</accession>
<dbReference type="AlphaFoldDB" id="V9H801"/>
<gene>
    <name evidence="3" type="ORF">HMPREF9021_01506</name>
</gene>
<keyword evidence="1" id="KW-1133">Transmembrane helix</keyword>
<feature type="transmembrane region" description="Helical" evidence="1">
    <location>
        <begin position="66"/>
        <end position="87"/>
    </location>
</feature>
<dbReference type="SUPFAM" id="SSF56300">
    <property type="entry name" value="Metallo-dependent phosphatases"/>
    <property type="match status" value="1"/>
</dbReference>
<reference evidence="3 4" key="2">
    <citation type="submission" date="2011-10" db="EMBL/GenBank/DDBJ databases">
        <title>The Genome Sequence of Simonsiella muelleri ATCC 29453.</title>
        <authorList>
            <consortium name="The Broad Institute Genome Sequencing Platform"/>
            <consortium name="The Broad Institute Genome Sequencing Center for Infectious Disease"/>
            <person name="Earl A."/>
            <person name="Ward D."/>
            <person name="Feldgarden M."/>
            <person name="Gevers D."/>
            <person name="Izard J."/>
            <person name="Baranova O.V."/>
            <person name="Blanton J.M."/>
            <person name="Tanner A.C."/>
            <person name="Dewhirst F."/>
            <person name="Young S.K."/>
            <person name="Zeng Q."/>
            <person name="Gargeya S."/>
            <person name="Fitzgerald M."/>
            <person name="Haas B."/>
            <person name="Abouelleil A."/>
            <person name="Alvarado L."/>
            <person name="Arachchi H.M."/>
            <person name="Berlin A."/>
            <person name="Brown A."/>
            <person name="Chapman S.B."/>
            <person name="Chen Z."/>
            <person name="Dunbar C."/>
            <person name="Freedman E."/>
            <person name="Gearin G."/>
            <person name="Goldberg J."/>
            <person name="Griggs A."/>
            <person name="Gujja S."/>
            <person name="Heiman D."/>
            <person name="Howarth C."/>
            <person name="Larson L."/>
            <person name="Lui A."/>
            <person name="MacDonald P.J.P."/>
            <person name="Montmayeur A."/>
            <person name="Murphy C."/>
            <person name="Neiman D."/>
            <person name="Pearson M."/>
            <person name="Priest M."/>
            <person name="Roberts A."/>
            <person name="Saif S."/>
            <person name="Shea T."/>
            <person name="Shenoy N."/>
            <person name="Sisk P."/>
            <person name="Stolte C."/>
            <person name="Sykes S."/>
            <person name="Wortman J."/>
            <person name="Nusbaum C."/>
            <person name="Birren B."/>
        </authorList>
    </citation>
    <scope>NUCLEOTIDE SEQUENCE [LARGE SCALE GENOMIC DNA]</scope>
    <source>
        <strain evidence="3 4">ATCC 29453</strain>
    </source>
</reference>
<comment type="caution">
    <text evidence="3">The sequence shown here is derived from an EMBL/GenBank/DDBJ whole genome shotgun (WGS) entry which is preliminary data.</text>
</comment>
<dbReference type="OrthoDB" id="9780884at2"/>
<dbReference type="Pfam" id="PF00149">
    <property type="entry name" value="Metallophos"/>
    <property type="match status" value="1"/>
</dbReference>
<dbReference type="STRING" id="641147.HMPREF9021_01506"/>
<name>V9H801_9NEIS</name>
<dbReference type="Proteomes" id="UP000017813">
    <property type="component" value="Unassembled WGS sequence"/>
</dbReference>
<dbReference type="eggNOG" id="COG1408">
    <property type="taxonomic scope" value="Bacteria"/>
</dbReference>
<protein>
    <recommendedName>
        <fullName evidence="2">Calcineurin-like phosphoesterase domain-containing protein</fullName>
    </recommendedName>
</protein>
<dbReference type="Gene3D" id="3.60.21.10">
    <property type="match status" value="1"/>
</dbReference>
<dbReference type="InterPro" id="IPR004843">
    <property type="entry name" value="Calcineurin-like_PHP"/>
</dbReference>
<dbReference type="HOGENOM" id="CLU_025443_0_0_4"/>
<sequence>MKFPLIFITVLILLQFLTYNLARVLMWQFNIRHQRARKWIIALLFVFTDGLLLIHALHLVQAFRFVANWLVVLWFTFMVTVVVVTLAKILRKFKHYQNDANLLNRDLRVVAPLLWVGLFGWAFYNAYTPVVKHISIEIDKPLAKPVRIGMTADLHLGRLVGARQLDKLANIMQQNQVDIILLPGDIMDDDTVVYEADQMQPHLTKLRAPLGVYATLGNHDLFGHQNEIVQAIEQAGIQVLWDDVLHIDNRFWLVGRPDNLDTHRAQTADLLKHTNPREPVFLLDHRPDKINEHSQLPIDLQVSGHVHNGQIFPLNFLVYAINRVSYGYEKINQGHFVVTSGFGFWGVPFRLASQSEVWIIDVKGKSIH</sequence>
<keyword evidence="4" id="KW-1185">Reference proteome</keyword>
<evidence type="ECO:0000313" key="3">
    <source>
        <dbReference type="EMBL" id="EFG30538.1"/>
    </source>
</evidence>
<dbReference type="InterPro" id="IPR029052">
    <property type="entry name" value="Metallo-depent_PP-like"/>
</dbReference>
<dbReference type="RefSeq" id="WP_002642405.1">
    <property type="nucleotide sequence ID" value="NZ_CP019448.1"/>
</dbReference>
<dbReference type="InterPro" id="IPR051158">
    <property type="entry name" value="Metallophosphoesterase_sf"/>
</dbReference>
<feature type="transmembrane region" description="Helical" evidence="1">
    <location>
        <begin position="6"/>
        <end position="27"/>
    </location>
</feature>
<organism evidence="3 4">
    <name type="scientific">Simonsiella muelleri ATCC 29453</name>
    <dbReference type="NCBI Taxonomy" id="641147"/>
    <lineage>
        <taxon>Bacteria</taxon>
        <taxon>Pseudomonadati</taxon>
        <taxon>Pseudomonadota</taxon>
        <taxon>Betaproteobacteria</taxon>
        <taxon>Neisseriales</taxon>
        <taxon>Neisseriaceae</taxon>
        <taxon>Simonsiella</taxon>
    </lineage>
</organism>